<keyword evidence="2" id="KW-0328">Glycosyltransferase</keyword>
<protein>
    <recommendedName>
        <fullName evidence="1">D-inositol 3-phosphate glycosyltransferase</fullName>
    </recommendedName>
</protein>
<dbReference type="EMBL" id="SDJQ01000004">
    <property type="protein sequence ID" value="RXR36256.1"/>
    <property type="molecule type" value="Genomic_DNA"/>
</dbReference>
<dbReference type="Proteomes" id="UP000290517">
    <property type="component" value="Unassembled WGS sequence"/>
</dbReference>
<dbReference type="GO" id="GO:1901137">
    <property type="term" value="P:carbohydrate derivative biosynthetic process"/>
    <property type="evidence" value="ECO:0007669"/>
    <property type="project" value="UniProtKB-ARBA"/>
</dbReference>
<evidence type="ECO:0000313" key="7">
    <source>
        <dbReference type="EMBL" id="RXR36256.1"/>
    </source>
</evidence>
<dbReference type="AlphaFoldDB" id="A0A4Q1L0L3"/>
<evidence type="ECO:0000256" key="1">
    <source>
        <dbReference type="ARBA" id="ARBA00021292"/>
    </source>
</evidence>
<name>A0A4Q1L0L3_9CELL</name>
<dbReference type="Pfam" id="PF13579">
    <property type="entry name" value="Glyco_trans_4_4"/>
    <property type="match status" value="1"/>
</dbReference>
<dbReference type="Gene3D" id="3.40.50.2000">
    <property type="entry name" value="Glycogen Phosphorylase B"/>
    <property type="match status" value="2"/>
</dbReference>
<accession>A0A4Q1L0L3</accession>
<organism evidence="7 8">
    <name type="scientific">Oerskovia turbata</name>
    <dbReference type="NCBI Taxonomy" id="1713"/>
    <lineage>
        <taxon>Bacteria</taxon>
        <taxon>Bacillati</taxon>
        <taxon>Actinomycetota</taxon>
        <taxon>Actinomycetes</taxon>
        <taxon>Micrococcales</taxon>
        <taxon>Cellulomonadaceae</taxon>
        <taxon>Oerskovia</taxon>
    </lineage>
</organism>
<evidence type="ECO:0000256" key="3">
    <source>
        <dbReference type="ARBA" id="ARBA00022679"/>
    </source>
</evidence>
<evidence type="ECO:0000313" key="9">
    <source>
        <dbReference type="Proteomes" id="UP000290517"/>
    </source>
</evidence>
<dbReference type="STRING" id="1713.GCA_000718325_00259"/>
<feature type="domain" description="Glycosyltransferase subfamily 4-like N-terminal" evidence="5">
    <location>
        <begin position="34"/>
        <end position="232"/>
    </location>
</feature>
<sequence length="434" mass="46466">MTGRSSRGALHARRKPSSGHRVLLVTHHYAPETGAPQRRWGALIARFVSAGVDVSVLTPPPHYPSGTLAPGATEQLPGTVSRGAHGERIIRVRYREHTTSLVSRTADHLVAAVSSIELGLRRLRRRHHRPTVVIGTVPGIPSMFAAWALARFFRAALVVEMRDAWPDLIRPSGIMTGSLAQRRPGRAFATTLAHRAITRLQARADLVVTTTETFADVLRSRGARNVAVVRNGTAFPVVSRPVVAPGTDLERRPFRVVYAGTLGRSQGLEVVVRAAALVESRGLPIEVRIVGAGNDATHLAALARSLGAPVTVGPPIPHAEIEALYDWADTLVVSLRDWEPFQWTVPSKLYEVMASGHHVTACVAGESAELVLSLEAGDVVPPGDVEALANLWAGYAESGVAPVASRAASAWVAVHANDDVLAATYLALLDDLTR</sequence>
<dbReference type="PANTHER" id="PTHR45947">
    <property type="entry name" value="SULFOQUINOVOSYL TRANSFERASE SQD2"/>
    <property type="match status" value="1"/>
</dbReference>
<comment type="caution">
    <text evidence="7">The sequence shown here is derived from an EMBL/GenBank/DDBJ whole genome shotgun (WGS) entry which is preliminary data.</text>
</comment>
<evidence type="ECO:0000313" key="8">
    <source>
        <dbReference type="Proteomes" id="UP000289805"/>
    </source>
</evidence>
<dbReference type="Proteomes" id="UP000289805">
    <property type="component" value="Unassembled WGS sequence"/>
</dbReference>
<evidence type="ECO:0000256" key="2">
    <source>
        <dbReference type="ARBA" id="ARBA00022676"/>
    </source>
</evidence>
<dbReference type="EMBL" id="SDJR01000003">
    <property type="protein sequence ID" value="RXR26902.1"/>
    <property type="molecule type" value="Genomic_DNA"/>
</dbReference>
<gene>
    <name evidence="6" type="ORF">EQW73_05390</name>
    <name evidence="7" type="ORF">EQW78_03035</name>
</gene>
<keyword evidence="4" id="KW-0812">Transmembrane</keyword>
<dbReference type="InterPro" id="IPR050194">
    <property type="entry name" value="Glycosyltransferase_grp1"/>
</dbReference>
<dbReference type="SUPFAM" id="SSF53756">
    <property type="entry name" value="UDP-Glycosyltransferase/glycogen phosphorylase"/>
    <property type="match status" value="1"/>
</dbReference>
<reference evidence="8 9" key="1">
    <citation type="submission" date="2019-01" db="EMBL/GenBank/DDBJ databases">
        <title>Oerskovia turbata Genome sequencing and assembly.</title>
        <authorList>
            <person name="Dou T."/>
        </authorList>
    </citation>
    <scope>NUCLEOTIDE SEQUENCE [LARGE SCALE GENOMIC DNA]</scope>
    <source>
        <strain evidence="7 8">JCM12123</strain>
        <strain evidence="6 9">JCM3160</strain>
    </source>
</reference>
<dbReference type="RefSeq" id="WP_051702558.1">
    <property type="nucleotide sequence ID" value="NZ_JOFV01000001.1"/>
</dbReference>
<evidence type="ECO:0000256" key="4">
    <source>
        <dbReference type="SAM" id="Phobius"/>
    </source>
</evidence>
<dbReference type="OrthoDB" id="3180470at2"/>
<keyword evidence="3 7" id="KW-0808">Transferase</keyword>
<keyword evidence="4" id="KW-1133">Transmembrane helix</keyword>
<keyword evidence="4" id="KW-0472">Membrane</keyword>
<dbReference type="InterPro" id="IPR028098">
    <property type="entry name" value="Glyco_trans_4-like_N"/>
</dbReference>
<dbReference type="Pfam" id="PF13692">
    <property type="entry name" value="Glyco_trans_1_4"/>
    <property type="match status" value="1"/>
</dbReference>
<dbReference type="PANTHER" id="PTHR45947:SF3">
    <property type="entry name" value="SULFOQUINOVOSYL TRANSFERASE SQD2"/>
    <property type="match status" value="1"/>
</dbReference>
<evidence type="ECO:0000313" key="6">
    <source>
        <dbReference type="EMBL" id="RXR26902.1"/>
    </source>
</evidence>
<dbReference type="GO" id="GO:0016758">
    <property type="term" value="F:hexosyltransferase activity"/>
    <property type="evidence" value="ECO:0007669"/>
    <property type="project" value="TreeGrafter"/>
</dbReference>
<proteinExistence type="predicted"/>
<keyword evidence="9" id="KW-1185">Reference proteome</keyword>
<evidence type="ECO:0000259" key="5">
    <source>
        <dbReference type="Pfam" id="PF13579"/>
    </source>
</evidence>
<dbReference type="CDD" id="cd03794">
    <property type="entry name" value="GT4_WbuB-like"/>
    <property type="match status" value="1"/>
</dbReference>
<feature type="transmembrane region" description="Helical" evidence="4">
    <location>
        <begin position="131"/>
        <end position="153"/>
    </location>
</feature>